<dbReference type="EMBL" id="BMHC01000014">
    <property type="protein sequence ID" value="GGI29457.1"/>
    <property type="molecule type" value="Genomic_DNA"/>
</dbReference>
<dbReference type="GO" id="GO:0071978">
    <property type="term" value="P:bacterial-type flagellum-dependent swarming motility"/>
    <property type="evidence" value="ECO:0007669"/>
    <property type="project" value="TreeGrafter"/>
</dbReference>
<evidence type="ECO:0000313" key="8">
    <source>
        <dbReference type="EMBL" id="GGI29457.1"/>
    </source>
</evidence>
<feature type="domain" description="Flagellar basal-body/hook protein C-terminal" evidence="6">
    <location>
        <begin position="714"/>
        <end position="755"/>
    </location>
</feature>
<dbReference type="RefSeq" id="WP_128965401.1">
    <property type="nucleotide sequence ID" value="NZ_BMHC01000014.1"/>
</dbReference>
<evidence type="ECO:0000256" key="2">
    <source>
        <dbReference type="ARBA" id="ARBA00009677"/>
    </source>
</evidence>
<keyword evidence="8" id="KW-0969">Cilium</keyword>
<reference evidence="9 10" key="2">
    <citation type="submission" date="2018-06" db="EMBL/GenBank/DDBJ databases">
        <title>Comparative genomics of rhizobia nodulating Arachis hypogaea in China.</title>
        <authorList>
            <person name="Li Y."/>
        </authorList>
    </citation>
    <scope>NUCLEOTIDE SEQUENCE [LARGE SCALE GENOMIC DNA]</scope>
    <source>
        <strain evidence="9 10">CCBAU 51658</strain>
    </source>
</reference>
<proteinExistence type="inferred from homology"/>
<keyword evidence="8" id="KW-0282">Flagellum</keyword>
<comment type="subcellular location">
    <subcellularLocation>
        <location evidence="1 4">Bacterial flagellum basal body</location>
    </subcellularLocation>
</comment>
<dbReference type="InterPro" id="IPR037925">
    <property type="entry name" value="FlgE/F/G-like"/>
</dbReference>
<comment type="function">
    <text evidence="4">A flexible structure which links the flagellar filament to the drive apparatus in the basal body.</text>
</comment>
<feature type="domain" description="Flagellar basal body rod protein N-terminal" evidence="5">
    <location>
        <begin position="7"/>
        <end position="37"/>
    </location>
</feature>
<evidence type="ECO:0000259" key="5">
    <source>
        <dbReference type="Pfam" id="PF00460"/>
    </source>
</evidence>
<keyword evidence="8" id="KW-0966">Cell projection</keyword>
<dbReference type="InterPro" id="IPR053967">
    <property type="entry name" value="LlgE_F_G-like_D1"/>
</dbReference>
<reference evidence="8" key="1">
    <citation type="journal article" date="2014" name="Int. J. Syst. Evol. Microbiol.">
        <title>Complete genome sequence of Corynebacterium casei LMG S-19264T (=DSM 44701T), isolated from a smear-ripened cheese.</title>
        <authorList>
            <consortium name="US DOE Joint Genome Institute (JGI-PGF)"/>
            <person name="Walter F."/>
            <person name="Albersmeier A."/>
            <person name="Kalinowski J."/>
            <person name="Ruckert C."/>
        </authorList>
    </citation>
    <scope>NUCLEOTIDE SEQUENCE</scope>
    <source>
        <strain evidence="8">CGMCC 1.15034</strain>
    </source>
</reference>
<name>A0A410V507_9BRAD</name>
<organism evidence="8 11">
    <name type="scientific">Bradyrhizobium guangdongense</name>
    <dbReference type="NCBI Taxonomy" id="1325090"/>
    <lineage>
        <taxon>Bacteria</taxon>
        <taxon>Pseudomonadati</taxon>
        <taxon>Pseudomonadota</taxon>
        <taxon>Alphaproteobacteria</taxon>
        <taxon>Hyphomicrobiales</taxon>
        <taxon>Nitrobacteraceae</taxon>
        <taxon>Bradyrhizobium</taxon>
    </lineage>
</organism>
<dbReference type="InterPro" id="IPR020013">
    <property type="entry name" value="Flagellar_FlgE/F/G"/>
</dbReference>
<dbReference type="OrthoDB" id="8372879at2"/>
<dbReference type="EMBL" id="CP030057">
    <property type="protein sequence ID" value="QOZ59791.1"/>
    <property type="molecule type" value="Genomic_DNA"/>
</dbReference>
<dbReference type="Proteomes" id="UP000625079">
    <property type="component" value="Unassembled WGS sequence"/>
</dbReference>
<accession>A0A410V507</accession>
<sequence length="758" mass="75260">MGIFDAMNTSVGGLQAQSFALQNISGNIANSSTTGYKGIGTSFVDLIPDASVPSKQVAGGVTANAKATITTQGTISSSSVATNMAITGDGFFSIQKATSIVDNLPQFSGVTYYTRRGDFQLNANGNLVNGAGYYLMGVTVDPKTGNPTGNVASVLKFQNNFIPAQATTSIQYAANLPSQPNTAASSTAASKTLLAAGGLNPSDFAANPLPVGTPPPPYVNATISGAAATGNLRSPYTSTTVTGSVALLNSASAAASSSTSLDPSASPHLAASLAGQTLSINNGSGVYTITFDNTISGITTTATSTTIGLKSPTTNTVNDILNAIATAGGAGNGVSAVVNTSGNIQITGGVNVDLTISGTAATTLGLSNVTRGGNVLSTPPITGNTLLSGAATPGGPEVLSSGFTAGPPTADTITVNGQTLTFVSTAPPIANPNQISTSDTISTLLQKIDFLSGASGSSISNGVITLNTGTASPALQVSSNNTAALAALGFTSAINKPRGGGGTAGTGTVIGNDVATFTKESISGGAVTAYNAAGTPVNLQLRWAKTDSASLGTGHTDSWNLFYQTDPSATGTAVGWVNTGQTFTFAADGSLTSPSGSGVTINNVSVSGQQLGSVAFNISSGGLTQYASTSGAVTINTITQNGYAAGQLRSVAVNNSGLVVGTFSNGQNLDLAQVTLSHFNGTNYLKAMDGGAYSATDQSGPAIDGASGSISGSSLEGSNTDIADEFTKLIVTQQAYSANTKVITTANSMVQDLLNVLR</sequence>
<comment type="similarity">
    <text evidence="2 4">Belongs to the flagella basal body rod proteins family.</text>
</comment>
<dbReference type="Pfam" id="PF22692">
    <property type="entry name" value="LlgE_F_G_D1"/>
    <property type="match status" value="1"/>
</dbReference>
<dbReference type="GO" id="GO:0009425">
    <property type="term" value="C:bacterial-type flagellum basal body"/>
    <property type="evidence" value="ECO:0007669"/>
    <property type="project" value="UniProtKB-SubCell"/>
</dbReference>
<keyword evidence="10" id="KW-1185">Reference proteome</keyword>
<gene>
    <name evidence="8" type="ORF">GCM10010987_54520</name>
    <name evidence="9" type="ORF">XH86_14430</name>
</gene>
<evidence type="ECO:0000256" key="1">
    <source>
        <dbReference type="ARBA" id="ARBA00004117"/>
    </source>
</evidence>
<dbReference type="Pfam" id="PF06429">
    <property type="entry name" value="Flg_bbr_C"/>
    <property type="match status" value="1"/>
</dbReference>
<evidence type="ECO:0000313" key="10">
    <source>
        <dbReference type="Proteomes" id="UP000593880"/>
    </source>
</evidence>
<dbReference type="InterPro" id="IPR010930">
    <property type="entry name" value="Flg_bb/hook_C_dom"/>
</dbReference>
<dbReference type="GO" id="GO:0005829">
    <property type="term" value="C:cytosol"/>
    <property type="evidence" value="ECO:0007669"/>
    <property type="project" value="TreeGrafter"/>
</dbReference>
<dbReference type="Pfam" id="PF00460">
    <property type="entry name" value="Flg_bb_rod"/>
    <property type="match status" value="1"/>
</dbReference>
<dbReference type="SUPFAM" id="SSF117143">
    <property type="entry name" value="Flagellar hook protein flgE"/>
    <property type="match status" value="1"/>
</dbReference>
<evidence type="ECO:0000259" key="7">
    <source>
        <dbReference type="Pfam" id="PF22692"/>
    </source>
</evidence>
<dbReference type="AlphaFoldDB" id="A0A410V507"/>
<dbReference type="PANTHER" id="PTHR30435:SF1">
    <property type="entry name" value="FLAGELLAR HOOK PROTEIN FLGE"/>
    <property type="match status" value="1"/>
</dbReference>
<dbReference type="InterPro" id="IPR001444">
    <property type="entry name" value="Flag_bb_rod_N"/>
</dbReference>
<evidence type="ECO:0000313" key="9">
    <source>
        <dbReference type="EMBL" id="QOZ59791.1"/>
    </source>
</evidence>
<evidence type="ECO:0000256" key="4">
    <source>
        <dbReference type="RuleBase" id="RU362116"/>
    </source>
</evidence>
<evidence type="ECO:0000259" key="6">
    <source>
        <dbReference type="Pfam" id="PF06429"/>
    </source>
</evidence>
<evidence type="ECO:0000313" key="11">
    <source>
        <dbReference type="Proteomes" id="UP000625079"/>
    </source>
</evidence>
<dbReference type="PANTHER" id="PTHR30435">
    <property type="entry name" value="FLAGELLAR PROTEIN"/>
    <property type="match status" value="1"/>
</dbReference>
<dbReference type="NCBIfam" id="TIGR03506">
    <property type="entry name" value="FlgEFG_subfam"/>
    <property type="match status" value="2"/>
</dbReference>
<protein>
    <recommendedName>
        <fullName evidence="4">Flagellar hook protein FlgE</fullName>
    </recommendedName>
</protein>
<keyword evidence="3 4" id="KW-0975">Bacterial flagellum</keyword>
<dbReference type="GO" id="GO:0009424">
    <property type="term" value="C:bacterial-type flagellum hook"/>
    <property type="evidence" value="ECO:0007669"/>
    <property type="project" value="TreeGrafter"/>
</dbReference>
<reference evidence="8" key="3">
    <citation type="submission" date="2022-12" db="EMBL/GenBank/DDBJ databases">
        <authorList>
            <person name="Sun Q."/>
            <person name="Zhou Y."/>
        </authorList>
    </citation>
    <scope>NUCLEOTIDE SEQUENCE</scope>
    <source>
        <strain evidence="8">CGMCC 1.15034</strain>
    </source>
</reference>
<feature type="domain" description="Flagellar hook protein FlgE/F/G-like D1" evidence="7">
    <location>
        <begin position="85"/>
        <end position="137"/>
    </location>
</feature>
<evidence type="ECO:0000256" key="3">
    <source>
        <dbReference type="ARBA" id="ARBA00023143"/>
    </source>
</evidence>
<dbReference type="Proteomes" id="UP000593880">
    <property type="component" value="Chromosome"/>
</dbReference>